<evidence type="ECO:0008006" key="11">
    <source>
        <dbReference type="Google" id="ProtNLM"/>
    </source>
</evidence>
<evidence type="ECO:0000256" key="8">
    <source>
        <dbReference type="SAM" id="Phobius"/>
    </source>
</evidence>
<feature type="transmembrane region" description="Helical" evidence="8">
    <location>
        <begin position="129"/>
        <end position="150"/>
    </location>
</feature>
<evidence type="ECO:0000256" key="1">
    <source>
        <dbReference type="ARBA" id="ARBA00004651"/>
    </source>
</evidence>
<feature type="transmembrane region" description="Helical" evidence="8">
    <location>
        <begin position="217"/>
        <end position="240"/>
    </location>
</feature>
<dbReference type="InterPro" id="IPR005744">
    <property type="entry name" value="Hy-lIII"/>
</dbReference>
<organism evidence="9 10">
    <name type="scientific">Mycobacterium florentinum</name>
    <dbReference type="NCBI Taxonomy" id="292462"/>
    <lineage>
        <taxon>Bacteria</taxon>
        <taxon>Bacillati</taxon>
        <taxon>Actinomycetota</taxon>
        <taxon>Actinomycetes</taxon>
        <taxon>Mycobacteriales</taxon>
        <taxon>Mycobacteriaceae</taxon>
        <taxon>Mycobacterium</taxon>
        <taxon>Mycobacterium simiae complex</taxon>
    </lineage>
</organism>
<dbReference type="NCBIfam" id="TIGR01065">
    <property type="entry name" value="hlyIII"/>
    <property type="match status" value="1"/>
</dbReference>
<evidence type="ECO:0000313" key="9">
    <source>
        <dbReference type="EMBL" id="ORV47951.1"/>
    </source>
</evidence>
<sequence length="244" mass="26897">MGATQPLPTLRQDDEIRGGTMSYQSDSAVLARPRLRGWIHVYCAVCAFIAGTVLAAASWALESKRAGHSTLTYTLSIVAMFAVSAIYHRVYWESVTARKWMRRLDHSMIFLFIAGSYTPFARLDMPRGTGYVVLAIVWGGAAAGIALTLFWPSAPRWLGVVLYLLLGWVAIWYSPLILHNAGVAATVLLAVGGALYSIGAVFYGLRRPDPWPRTFGYHELFHACTAIAALCQYIAMWFAVFGRA</sequence>
<feature type="transmembrane region" description="Helical" evidence="8">
    <location>
        <begin position="73"/>
        <end position="92"/>
    </location>
</feature>
<dbReference type="GO" id="GO:0140911">
    <property type="term" value="F:pore-forming activity"/>
    <property type="evidence" value="ECO:0007669"/>
    <property type="project" value="InterPro"/>
</dbReference>
<feature type="transmembrane region" description="Helical" evidence="8">
    <location>
        <begin position="39"/>
        <end position="61"/>
    </location>
</feature>
<feature type="binding site" evidence="7">
    <location>
        <position position="88"/>
    </location>
    <ligand>
        <name>Zn(2+)</name>
        <dbReference type="ChEBI" id="CHEBI:29105"/>
    </ligand>
</feature>
<accession>A0A1X1TTQ3</accession>
<keyword evidence="6 8" id="KW-0472">Membrane</keyword>
<evidence type="ECO:0000256" key="2">
    <source>
        <dbReference type="ARBA" id="ARBA00008488"/>
    </source>
</evidence>
<dbReference type="Pfam" id="PF03006">
    <property type="entry name" value="HlyIII"/>
    <property type="match status" value="1"/>
</dbReference>
<dbReference type="InterPro" id="IPR004254">
    <property type="entry name" value="AdipoR/HlyIII-related"/>
</dbReference>
<dbReference type="GO" id="GO:0005886">
    <property type="term" value="C:plasma membrane"/>
    <property type="evidence" value="ECO:0007669"/>
    <property type="project" value="UniProtKB-SubCell"/>
</dbReference>
<evidence type="ECO:0000256" key="6">
    <source>
        <dbReference type="ARBA" id="ARBA00023136"/>
    </source>
</evidence>
<evidence type="ECO:0000256" key="5">
    <source>
        <dbReference type="ARBA" id="ARBA00022989"/>
    </source>
</evidence>
<keyword evidence="4 8" id="KW-0812">Transmembrane</keyword>
<evidence type="ECO:0000256" key="4">
    <source>
        <dbReference type="ARBA" id="ARBA00022692"/>
    </source>
</evidence>
<dbReference type="GO" id="GO:0046872">
    <property type="term" value="F:metal ion binding"/>
    <property type="evidence" value="ECO:0007669"/>
    <property type="project" value="UniProtKB-KW"/>
</dbReference>
<keyword evidence="10" id="KW-1185">Reference proteome</keyword>
<dbReference type="PANTHER" id="PTHR20855:SF3">
    <property type="entry name" value="LD03007P"/>
    <property type="match status" value="1"/>
</dbReference>
<dbReference type="Proteomes" id="UP000193010">
    <property type="component" value="Unassembled WGS sequence"/>
</dbReference>
<evidence type="ECO:0000256" key="3">
    <source>
        <dbReference type="ARBA" id="ARBA00022475"/>
    </source>
</evidence>
<dbReference type="PANTHER" id="PTHR20855">
    <property type="entry name" value="ADIPOR/PROGESTIN RECEPTOR-RELATED"/>
    <property type="match status" value="1"/>
</dbReference>
<proteinExistence type="inferred from homology"/>
<name>A0A1X1TTQ3_MYCFL</name>
<evidence type="ECO:0000256" key="7">
    <source>
        <dbReference type="PIRSR" id="PIRSR604254-1"/>
    </source>
</evidence>
<reference evidence="9 10" key="1">
    <citation type="submission" date="2016-01" db="EMBL/GenBank/DDBJ databases">
        <title>The new phylogeny of the genus Mycobacterium.</title>
        <authorList>
            <person name="Tarcisio F."/>
            <person name="Conor M."/>
            <person name="Antonella G."/>
            <person name="Elisabetta G."/>
            <person name="Giulia F.S."/>
            <person name="Sara T."/>
            <person name="Anna F."/>
            <person name="Clotilde B."/>
            <person name="Roberto B."/>
            <person name="Veronica D.S."/>
            <person name="Fabio R."/>
            <person name="Monica P."/>
            <person name="Olivier J."/>
            <person name="Enrico T."/>
            <person name="Nicola S."/>
        </authorList>
    </citation>
    <scope>NUCLEOTIDE SEQUENCE [LARGE SCALE GENOMIC DNA]</scope>
    <source>
        <strain evidence="9 10">DSM 44852</strain>
    </source>
</reference>
<keyword evidence="3" id="KW-1003">Cell membrane</keyword>
<feature type="binding site" evidence="7">
    <location>
        <position position="218"/>
    </location>
    <ligand>
        <name>Zn(2+)</name>
        <dbReference type="ChEBI" id="CHEBI:29105"/>
    </ligand>
</feature>
<dbReference type="STRING" id="292462.AWC05_05080"/>
<evidence type="ECO:0000313" key="10">
    <source>
        <dbReference type="Proteomes" id="UP000193010"/>
    </source>
</evidence>
<gene>
    <name evidence="9" type="ORF">AWC05_05080</name>
</gene>
<keyword evidence="7" id="KW-0479">Metal-binding</keyword>
<comment type="subcellular location">
    <subcellularLocation>
        <location evidence="1">Cell membrane</location>
        <topology evidence="1">Multi-pass membrane protein</topology>
    </subcellularLocation>
</comment>
<dbReference type="AlphaFoldDB" id="A0A1X1TTQ3"/>
<comment type="caution">
    <text evidence="9">The sequence shown here is derived from an EMBL/GenBank/DDBJ whole genome shotgun (WGS) entry which is preliminary data.</text>
</comment>
<dbReference type="EMBL" id="LQOV01000034">
    <property type="protein sequence ID" value="ORV47951.1"/>
    <property type="molecule type" value="Genomic_DNA"/>
</dbReference>
<keyword evidence="7" id="KW-0862">Zinc</keyword>
<comment type="similarity">
    <text evidence="2">Belongs to the UPF0073 (Hly-III) family.</text>
</comment>
<feature type="binding site" evidence="7">
    <location>
        <position position="222"/>
    </location>
    <ligand>
        <name>Zn(2+)</name>
        <dbReference type="ChEBI" id="CHEBI:29105"/>
    </ligand>
</feature>
<keyword evidence="5 8" id="KW-1133">Transmembrane helix</keyword>
<feature type="transmembrane region" description="Helical" evidence="8">
    <location>
        <begin position="181"/>
        <end position="205"/>
    </location>
</feature>
<protein>
    <recommendedName>
        <fullName evidence="11">Hemolysin III</fullName>
    </recommendedName>
</protein>
<feature type="transmembrane region" description="Helical" evidence="8">
    <location>
        <begin position="157"/>
        <end position="175"/>
    </location>
</feature>